<evidence type="ECO:0000313" key="3">
    <source>
        <dbReference type="Proteomes" id="UP000886523"/>
    </source>
</evidence>
<feature type="region of interest" description="Disordered" evidence="1">
    <location>
        <begin position="176"/>
        <end position="240"/>
    </location>
</feature>
<sequence>MPDVIVPFQRHSVPLGCQAALAPIQSPGTRICSYFETVRKDYVLRVARRRVICQICQLPSHYAVDTHLDPTRSVHRWFHFISPFNPDHFVSSSSCALPSFLSPPSSSLLGRRAPLCSVHCSASSAFAVFTSISIADRRWFPPKGRNSPEPGLSPPRSAPGLPIWIRCHGQPRAEVALAQQGSSRVSSPPRAGSTSEFHLSKLPSSDQRSMDLPSSLSSHGSARSPGFDRGPPDQSRRSMLRTCISQHLQTTNSSDIH</sequence>
<organism evidence="2 3">
    <name type="scientific">Hydnum rufescens UP504</name>
    <dbReference type="NCBI Taxonomy" id="1448309"/>
    <lineage>
        <taxon>Eukaryota</taxon>
        <taxon>Fungi</taxon>
        <taxon>Dikarya</taxon>
        <taxon>Basidiomycota</taxon>
        <taxon>Agaricomycotina</taxon>
        <taxon>Agaricomycetes</taxon>
        <taxon>Cantharellales</taxon>
        <taxon>Hydnaceae</taxon>
        <taxon>Hydnum</taxon>
    </lineage>
</organism>
<dbReference type="Proteomes" id="UP000886523">
    <property type="component" value="Unassembled WGS sequence"/>
</dbReference>
<name>A0A9P6B6W4_9AGAM</name>
<keyword evidence="3" id="KW-1185">Reference proteome</keyword>
<protein>
    <submittedName>
        <fullName evidence="2">Uncharacterized protein</fullName>
    </submittedName>
</protein>
<evidence type="ECO:0000256" key="1">
    <source>
        <dbReference type="SAM" id="MobiDB-lite"/>
    </source>
</evidence>
<evidence type="ECO:0000313" key="2">
    <source>
        <dbReference type="EMBL" id="KAF9518848.1"/>
    </source>
</evidence>
<reference evidence="2" key="1">
    <citation type="journal article" date="2020" name="Nat. Commun.">
        <title>Large-scale genome sequencing of mycorrhizal fungi provides insights into the early evolution of symbiotic traits.</title>
        <authorList>
            <person name="Miyauchi S."/>
            <person name="Kiss E."/>
            <person name="Kuo A."/>
            <person name="Drula E."/>
            <person name="Kohler A."/>
            <person name="Sanchez-Garcia M."/>
            <person name="Morin E."/>
            <person name="Andreopoulos B."/>
            <person name="Barry K.W."/>
            <person name="Bonito G."/>
            <person name="Buee M."/>
            <person name="Carver A."/>
            <person name="Chen C."/>
            <person name="Cichocki N."/>
            <person name="Clum A."/>
            <person name="Culley D."/>
            <person name="Crous P.W."/>
            <person name="Fauchery L."/>
            <person name="Girlanda M."/>
            <person name="Hayes R.D."/>
            <person name="Keri Z."/>
            <person name="LaButti K."/>
            <person name="Lipzen A."/>
            <person name="Lombard V."/>
            <person name="Magnuson J."/>
            <person name="Maillard F."/>
            <person name="Murat C."/>
            <person name="Nolan M."/>
            <person name="Ohm R.A."/>
            <person name="Pangilinan J."/>
            <person name="Pereira M.F."/>
            <person name="Perotto S."/>
            <person name="Peter M."/>
            <person name="Pfister S."/>
            <person name="Riley R."/>
            <person name="Sitrit Y."/>
            <person name="Stielow J.B."/>
            <person name="Szollosi G."/>
            <person name="Zifcakova L."/>
            <person name="Stursova M."/>
            <person name="Spatafora J.W."/>
            <person name="Tedersoo L."/>
            <person name="Vaario L.M."/>
            <person name="Yamada A."/>
            <person name="Yan M."/>
            <person name="Wang P."/>
            <person name="Xu J."/>
            <person name="Bruns T."/>
            <person name="Baldrian P."/>
            <person name="Vilgalys R."/>
            <person name="Dunand C."/>
            <person name="Henrissat B."/>
            <person name="Grigoriev I.V."/>
            <person name="Hibbett D."/>
            <person name="Nagy L.G."/>
            <person name="Martin F.M."/>
        </authorList>
    </citation>
    <scope>NUCLEOTIDE SEQUENCE</scope>
    <source>
        <strain evidence="2">UP504</strain>
    </source>
</reference>
<dbReference type="EMBL" id="MU128921">
    <property type="protein sequence ID" value="KAF9518848.1"/>
    <property type="molecule type" value="Genomic_DNA"/>
</dbReference>
<feature type="region of interest" description="Disordered" evidence="1">
    <location>
        <begin position="140"/>
        <end position="160"/>
    </location>
</feature>
<proteinExistence type="predicted"/>
<feature type="compositionally biased region" description="Polar residues" evidence="1">
    <location>
        <begin position="179"/>
        <end position="221"/>
    </location>
</feature>
<accession>A0A9P6B6W4</accession>
<comment type="caution">
    <text evidence="2">The sequence shown here is derived from an EMBL/GenBank/DDBJ whole genome shotgun (WGS) entry which is preliminary data.</text>
</comment>
<dbReference type="AlphaFoldDB" id="A0A9P6B6W4"/>
<gene>
    <name evidence="2" type="ORF">BS47DRAFT_1388542</name>
</gene>